<evidence type="ECO:0000313" key="3">
    <source>
        <dbReference type="EMBL" id="VFK05595.1"/>
    </source>
</evidence>
<organism evidence="2">
    <name type="scientific">Candidatus Kentrum eta</name>
    <dbReference type="NCBI Taxonomy" id="2126337"/>
    <lineage>
        <taxon>Bacteria</taxon>
        <taxon>Pseudomonadati</taxon>
        <taxon>Pseudomonadota</taxon>
        <taxon>Gammaproteobacteria</taxon>
        <taxon>Candidatus Kentrum</taxon>
    </lineage>
</organism>
<dbReference type="EMBL" id="CAADFI010000297">
    <property type="protein sequence ID" value="VFK02701.1"/>
    <property type="molecule type" value="Genomic_DNA"/>
</dbReference>
<evidence type="ECO:0000313" key="1">
    <source>
        <dbReference type="EMBL" id="VFK02701.1"/>
    </source>
</evidence>
<gene>
    <name evidence="2" type="ORF">BECKH772A_GA0070896_102982</name>
    <name evidence="1" type="ORF">BECKH772B_GA0070898_102972</name>
    <name evidence="3" type="ORF">BECKH772C_GA0070978_102852</name>
</gene>
<protein>
    <submittedName>
        <fullName evidence="2">Uncharacterized protein</fullName>
    </submittedName>
</protein>
<dbReference type="EMBL" id="CAADFJ010000285">
    <property type="protein sequence ID" value="VFK05595.1"/>
    <property type="molecule type" value="Genomic_DNA"/>
</dbReference>
<name>A0A450VDT7_9GAMM</name>
<dbReference type="AlphaFoldDB" id="A0A450VDT7"/>
<dbReference type="EMBL" id="CAADFG010000298">
    <property type="protein sequence ID" value="VFK02956.1"/>
    <property type="molecule type" value="Genomic_DNA"/>
</dbReference>
<sequence>MGSLLAKEADKEAIRIDRIITIRIVNARIRPLFCRPFDSNIDSTASRCSDCEVVSCHSLCAQKINWRHPDPKTNNNNNAPMIITKA</sequence>
<evidence type="ECO:0000313" key="2">
    <source>
        <dbReference type="EMBL" id="VFK02956.1"/>
    </source>
</evidence>
<reference evidence="2" key="1">
    <citation type="submission" date="2019-02" db="EMBL/GenBank/DDBJ databases">
        <authorList>
            <person name="Gruber-Vodicka R. H."/>
            <person name="Seah K. B. B."/>
        </authorList>
    </citation>
    <scope>NUCLEOTIDE SEQUENCE</scope>
    <source>
        <strain evidence="3">BECK_SA2B12</strain>
        <strain evidence="2">BECK_SA2B15</strain>
        <strain evidence="1">BECK_SA2B20</strain>
    </source>
</reference>
<accession>A0A450VDT7</accession>
<proteinExistence type="predicted"/>